<dbReference type="AlphaFoldDB" id="A0A127K522"/>
<evidence type="ECO:0000313" key="1">
    <source>
        <dbReference type="EMBL" id="AMO37056.1"/>
    </source>
</evidence>
<dbReference type="Gene3D" id="3.40.50.300">
    <property type="entry name" value="P-loop containing nucleotide triphosphate hydrolases"/>
    <property type="match status" value="1"/>
</dbReference>
<sequence length="270" mass="30340">MSAIHFISGLPRSGSTLLAALLRQNPRVHAGMSGPVGGMLSVLQQEMSARNEYAVFLSDAQRERILRGVFEHYYGPEYEAAVIFDTNRVWCARMSLLRTLFPQGKVIACVRDLPWIIDSVERLIQRNALSPSSIFNYQTSGTVYSRAEGIANGEGLVGYAYNALKEAFFGDYAANLMLVQYDTLVAKPQLVLDAIYDFIGEPAFRHDFDNVRFEADEFDARTGTPGLHAVRQRVVATPRTSVLPPDIFQRFQNDAFWRNPALNTRKVRIV</sequence>
<organism evidence="1 2">
    <name type="scientific">Thauera humireducens</name>
    <dbReference type="NCBI Taxonomy" id="1134435"/>
    <lineage>
        <taxon>Bacteria</taxon>
        <taxon>Pseudomonadati</taxon>
        <taxon>Pseudomonadota</taxon>
        <taxon>Betaproteobacteria</taxon>
        <taxon>Rhodocyclales</taxon>
        <taxon>Zoogloeaceae</taxon>
        <taxon>Thauera</taxon>
    </lineage>
</organism>
<dbReference type="Proteomes" id="UP000036902">
    <property type="component" value="Chromosome"/>
</dbReference>
<dbReference type="STRING" id="1134435.AC731_008875"/>
<dbReference type="SUPFAM" id="SSF52540">
    <property type="entry name" value="P-loop containing nucleoside triphosphate hydrolases"/>
    <property type="match status" value="1"/>
</dbReference>
<keyword evidence="1" id="KW-0808">Transferase</keyword>
<name>A0A127K522_9RHOO</name>
<reference evidence="2" key="1">
    <citation type="submission" date="2016-03" db="EMBL/GenBank/DDBJ databases">
        <authorList>
            <person name="Ma C."/>
            <person name="Zhou S."/>
            <person name="Yang G."/>
        </authorList>
    </citation>
    <scope>NUCLEOTIDE SEQUENCE [LARGE SCALE GENOMIC DNA]</scope>
    <source>
        <strain evidence="2">SgZ-1</strain>
    </source>
</reference>
<gene>
    <name evidence="1" type="ORF">AC731_008875</name>
</gene>
<dbReference type="EMBL" id="CP014646">
    <property type="protein sequence ID" value="AMO37056.1"/>
    <property type="molecule type" value="Genomic_DNA"/>
</dbReference>
<dbReference type="InterPro" id="IPR027417">
    <property type="entry name" value="P-loop_NTPase"/>
</dbReference>
<dbReference type="KEGG" id="thu:AC731_008875"/>
<proteinExistence type="predicted"/>
<dbReference type="Pfam" id="PF13469">
    <property type="entry name" value="Sulfotransfer_3"/>
    <property type="match status" value="1"/>
</dbReference>
<protein>
    <submittedName>
        <fullName evidence="1">Sulfotransferase</fullName>
    </submittedName>
</protein>
<dbReference type="GO" id="GO:0016740">
    <property type="term" value="F:transferase activity"/>
    <property type="evidence" value="ECO:0007669"/>
    <property type="project" value="UniProtKB-KW"/>
</dbReference>
<accession>A0A127K522</accession>
<evidence type="ECO:0000313" key="2">
    <source>
        <dbReference type="Proteomes" id="UP000036902"/>
    </source>
</evidence>
<keyword evidence="2" id="KW-1185">Reference proteome</keyword>